<feature type="transmembrane region" description="Helical" evidence="6">
    <location>
        <begin position="384"/>
        <end position="408"/>
    </location>
</feature>
<evidence type="ECO:0000256" key="4">
    <source>
        <dbReference type="ARBA" id="ARBA00023136"/>
    </source>
</evidence>
<dbReference type="Pfam" id="PF03547">
    <property type="entry name" value="Mem_trans"/>
    <property type="match status" value="1"/>
</dbReference>
<evidence type="ECO:0000256" key="3">
    <source>
        <dbReference type="ARBA" id="ARBA00022989"/>
    </source>
</evidence>
<dbReference type="PANTHER" id="PTHR31794">
    <property type="entry name" value="AUXIN EFFLUX TRANSPORTER FAMILY PROTEIN (EUROFUNG)"/>
    <property type="match status" value="1"/>
</dbReference>
<feature type="transmembrane region" description="Helical" evidence="6">
    <location>
        <begin position="310"/>
        <end position="330"/>
    </location>
</feature>
<proteinExistence type="predicted"/>
<dbReference type="EMBL" id="CP042193">
    <property type="protein sequence ID" value="QDS73231.1"/>
    <property type="molecule type" value="Genomic_DNA"/>
</dbReference>
<evidence type="ECO:0000313" key="7">
    <source>
        <dbReference type="EMBL" id="QDS73231.1"/>
    </source>
</evidence>
<gene>
    <name evidence="7" type="ORF">FKW77_003898</name>
</gene>
<dbReference type="Proteomes" id="UP000316270">
    <property type="component" value="Chromosome 9"/>
</dbReference>
<evidence type="ECO:0000256" key="6">
    <source>
        <dbReference type="SAM" id="Phobius"/>
    </source>
</evidence>
<organism evidence="7 8">
    <name type="scientific">Venturia effusa</name>
    <dbReference type="NCBI Taxonomy" id="50376"/>
    <lineage>
        <taxon>Eukaryota</taxon>
        <taxon>Fungi</taxon>
        <taxon>Dikarya</taxon>
        <taxon>Ascomycota</taxon>
        <taxon>Pezizomycotina</taxon>
        <taxon>Dothideomycetes</taxon>
        <taxon>Pleosporomycetidae</taxon>
        <taxon>Venturiales</taxon>
        <taxon>Venturiaceae</taxon>
        <taxon>Venturia</taxon>
    </lineage>
</organism>
<dbReference type="GO" id="GO:0005783">
    <property type="term" value="C:endoplasmic reticulum"/>
    <property type="evidence" value="ECO:0007669"/>
    <property type="project" value="TreeGrafter"/>
</dbReference>
<protein>
    <recommendedName>
        <fullName evidence="9">Transporter</fullName>
    </recommendedName>
</protein>
<evidence type="ECO:0008006" key="9">
    <source>
        <dbReference type="Google" id="ProtNLM"/>
    </source>
</evidence>
<evidence type="ECO:0000256" key="2">
    <source>
        <dbReference type="ARBA" id="ARBA00022692"/>
    </source>
</evidence>
<feature type="region of interest" description="Disordered" evidence="5">
    <location>
        <begin position="174"/>
        <end position="198"/>
    </location>
</feature>
<dbReference type="GO" id="GO:0016020">
    <property type="term" value="C:membrane"/>
    <property type="evidence" value="ECO:0007669"/>
    <property type="project" value="UniProtKB-SubCell"/>
</dbReference>
<evidence type="ECO:0000256" key="5">
    <source>
        <dbReference type="SAM" id="MobiDB-lite"/>
    </source>
</evidence>
<keyword evidence="3 6" id="KW-1133">Transmembrane helix</keyword>
<keyword evidence="2 6" id="KW-0812">Transmembrane</keyword>
<dbReference type="AlphaFoldDB" id="A0A517LC67"/>
<dbReference type="OrthoDB" id="191139at2759"/>
<keyword evidence="4 6" id="KW-0472">Membrane</keyword>
<sequence>MAPTGIFQSLVAAVQASLSVILVLLYGGVASHLNLLDGKTGKVISKICVKMFLPALLLVKLGSEMQVENANRYGIVVLWGLICHFVSFLIGIGASYLFGLPDWTTAAIMFNNTASYPLLLIQSLDQTGLLSGLVVTDETTKQALERAKSYFLVFSTISSCLTFAIGPRLIDTEHAPESKDEEDEDMVENDNNNEEELEANERTGLLSVKAIEQRYRRGSVSFFPSRPETEIQVKVPNRRPDIVTKSRWLKLSPRMRWWLLFLLDFLNAPLIGSLIGAFIGLIPALHRAFFADAQDGGIFTAWLTSSLQTIAQLFVPLPVLVAGVSLFTSIKQARHEESTSQNSTPWSTTFFILVVRFLLWPVISIASIYGLAKHTNVLGNDPMLWFAMALMPTGPSAMKLITMIQVSYGSAEEEQKIAKLLTISYVISPILAFTVVGALRAAQAAIPA</sequence>
<name>A0A517LC67_9PEZI</name>
<reference evidence="7 8" key="1">
    <citation type="submission" date="2019-07" db="EMBL/GenBank/DDBJ databases">
        <title>Finished genome of Venturia effusa.</title>
        <authorList>
            <person name="Young C.A."/>
            <person name="Cox M.P."/>
            <person name="Ganley A.R.D."/>
            <person name="David W.J."/>
        </authorList>
    </citation>
    <scope>NUCLEOTIDE SEQUENCE [LARGE SCALE GENOMIC DNA]</scope>
    <source>
        <strain evidence="8">albino</strain>
    </source>
</reference>
<dbReference type="GO" id="GO:0055085">
    <property type="term" value="P:transmembrane transport"/>
    <property type="evidence" value="ECO:0007669"/>
    <property type="project" value="InterPro"/>
</dbReference>
<evidence type="ECO:0000256" key="1">
    <source>
        <dbReference type="ARBA" id="ARBA00004141"/>
    </source>
</evidence>
<feature type="transmembrane region" description="Helical" evidence="6">
    <location>
        <begin position="350"/>
        <end position="372"/>
    </location>
</feature>
<dbReference type="STRING" id="50376.A0A517LC67"/>
<dbReference type="PANTHER" id="PTHR31794:SF4">
    <property type="entry name" value="AUXIN EFFLUX TRANSPORTER FAMILY PROTEIN (EUROFUNG)"/>
    <property type="match status" value="1"/>
</dbReference>
<feature type="transmembrane region" description="Helical" evidence="6">
    <location>
        <begin position="257"/>
        <end position="282"/>
    </location>
</feature>
<feature type="transmembrane region" description="Helical" evidence="6">
    <location>
        <begin position="73"/>
        <end position="98"/>
    </location>
</feature>
<evidence type="ECO:0000313" key="8">
    <source>
        <dbReference type="Proteomes" id="UP000316270"/>
    </source>
</evidence>
<accession>A0A517LC67</accession>
<keyword evidence="8" id="KW-1185">Reference proteome</keyword>
<comment type="subcellular location">
    <subcellularLocation>
        <location evidence="1">Membrane</location>
        <topology evidence="1">Multi-pass membrane protein</topology>
    </subcellularLocation>
</comment>
<feature type="compositionally biased region" description="Acidic residues" evidence="5">
    <location>
        <begin position="179"/>
        <end position="198"/>
    </location>
</feature>
<feature type="transmembrane region" description="Helical" evidence="6">
    <location>
        <begin position="420"/>
        <end position="442"/>
    </location>
</feature>
<dbReference type="InterPro" id="IPR004776">
    <property type="entry name" value="Mem_transp_PIN-like"/>
</dbReference>